<dbReference type="AlphaFoldDB" id="A0A368TP08"/>
<comment type="caution">
    <text evidence="1">The sequence shown here is derived from an EMBL/GenBank/DDBJ whole genome shotgun (WGS) entry which is preliminary data.</text>
</comment>
<accession>A0A368TP08</accession>
<proteinExistence type="predicted"/>
<sequence>MSMEYIESSSATALHSFINFAEFVAQTEFLADEESEEFKEQYGRAWFEMELVNSLALAEWEQDGCPREWGKIWGEKYKEEAKETLHEFLEVVKKWPD</sequence>
<gene>
    <name evidence="1" type="ORF">DU505_22080</name>
</gene>
<keyword evidence="2" id="KW-1185">Reference proteome</keyword>
<dbReference type="Proteomes" id="UP000252405">
    <property type="component" value="Unassembled WGS sequence"/>
</dbReference>
<protein>
    <submittedName>
        <fullName evidence="1">Uncharacterized protein</fullName>
    </submittedName>
</protein>
<evidence type="ECO:0000313" key="1">
    <source>
        <dbReference type="EMBL" id="RCV85957.1"/>
    </source>
</evidence>
<name>A0A368TP08_9GAMM</name>
<organism evidence="1 2">
    <name type="scientific">Billgrantia montanilacus</name>
    <dbReference type="NCBI Taxonomy" id="2282305"/>
    <lineage>
        <taxon>Bacteria</taxon>
        <taxon>Pseudomonadati</taxon>
        <taxon>Pseudomonadota</taxon>
        <taxon>Gammaproteobacteria</taxon>
        <taxon>Oceanospirillales</taxon>
        <taxon>Halomonadaceae</taxon>
        <taxon>Billgrantia</taxon>
    </lineage>
</organism>
<dbReference type="EMBL" id="QPII01000038">
    <property type="protein sequence ID" value="RCV85957.1"/>
    <property type="molecule type" value="Genomic_DNA"/>
</dbReference>
<evidence type="ECO:0000313" key="2">
    <source>
        <dbReference type="Proteomes" id="UP000252405"/>
    </source>
</evidence>
<reference evidence="1 2" key="1">
    <citation type="submission" date="2018-07" db="EMBL/GenBank/DDBJ databases">
        <title>Halomonas montanilacus sp. nov., isolated from Lake Pengyan on Tibetan Plateau.</title>
        <authorList>
            <person name="Lu H."/>
            <person name="Xing P."/>
            <person name="Wu Q."/>
        </authorList>
    </citation>
    <scope>NUCLEOTIDE SEQUENCE [LARGE SCALE GENOMIC DNA]</scope>
    <source>
        <strain evidence="1 2">PYC7W</strain>
    </source>
</reference>